<dbReference type="InterPro" id="IPR058419">
    <property type="entry name" value="DUF8106"/>
</dbReference>
<organism evidence="2 3">
    <name type="scientific">Halohasta litorea</name>
    <dbReference type="NCBI Taxonomy" id="869891"/>
    <lineage>
        <taxon>Archaea</taxon>
        <taxon>Methanobacteriati</taxon>
        <taxon>Methanobacteriota</taxon>
        <taxon>Stenosarchaea group</taxon>
        <taxon>Halobacteria</taxon>
        <taxon>Halobacteriales</taxon>
        <taxon>Haloferacaceae</taxon>
        <taxon>Halohasta</taxon>
    </lineage>
</organism>
<dbReference type="Pfam" id="PF26408">
    <property type="entry name" value="DUF8106"/>
    <property type="match status" value="1"/>
</dbReference>
<evidence type="ECO:0000313" key="2">
    <source>
        <dbReference type="EMBL" id="MFD1641259.1"/>
    </source>
</evidence>
<dbReference type="AlphaFoldDB" id="A0ABD6D4P6"/>
<dbReference type="Proteomes" id="UP001597052">
    <property type="component" value="Unassembled WGS sequence"/>
</dbReference>
<dbReference type="EMBL" id="JBHUDM010000001">
    <property type="protein sequence ID" value="MFD1641259.1"/>
    <property type="molecule type" value="Genomic_DNA"/>
</dbReference>
<proteinExistence type="predicted"/>
<reference evidence="2 3" key="1">
    <citation type="journal article" date="2019" name="Int. J. Syst. Evol. Microbiol.">
        <title>The Global Catalogue of Microorganisms (GCM) 10K type strain sequencing project: providing services to taxonomists for standard genome sequencing and annotation.</title>
        <authorList>
            <consortium name="The Broad Institute Genomics Platform"/>
            <consortium name="The Broad Institute Genome Sequencing Center for Infectious Disease"/>
            <person name="Wu L."/>
            <person name="Ma J."/>
        </authorList>
    </citation>
    <scope>NUCLEOTIDE SEQUENCE [LARGE SCALE GENOMIC DNA]</scope>
    <source>
        <strain evidence="2 3">CGMCC 1.10593</strain>
    </source>
</reference>
<name>A0ABD6D4P6_9EURY</name>
<evidence type="ECO:0000313" key="3">
    <source>
        <dbReference type="Proteomes" id="UP001597052"/>
    </source>
</evidence>
<sequence>MNGQPSTKQTPARRKTVLFCRGCEYQGPPDGPWIIHRKPDCDVYLCPNCNTTVTVRDRFGEVE</sequence>
<feature type="domain" description="DUF8106" evidence="1">
    <location>
        <begin position="14"/>
        <end position="56"/>
    </location>
</feature>
<comment type="caution">
    <text evidence="2">The sequence shown here is derived from an EMBL/GenBank/DDBJ whole genome shotgun (WGS) entry which is preliminary data.</text>
</comment>
<accession>A0ABD6D4P6</accession>
<dbReference type="RefSeq" id="WP_256394960.1">
    <property type="nucleotide sequence ID" value="NZ_JANHDJ010000001.1"/>
</dbReference>
<keyword evidence="3" id="KW-1185">Reference proteome</keyword>
<evidence type="ECO:0000259" key="1">
    <source>
        <dbReference type="Pfam" id="PF26408"/>
    </source>
</evidence>
<protein>
    <recommendedName>
        <fullName evidence="1">DUF8106 domain-containing protein</fullName>
    </recommendedName>
</protein>
<gene>
    <name evidence="2" type="ORF">ACFSBW_05140</name>
</gene>